<reference evidence="3 4" key="1">
    <citation type="submission" date="2020-08" db="EMBL/GenBank/DDBJ databases">
        <title>Genomic Encyclopedia of Type Strains, Phase IV (KMG-IV): sequencing the most valuable type-strain genomes for metagenomic binning, comparative biology and taxonomic classification.</title>
        <authorList>
            <person name="Goeker M."/>
        </authorList>
    </citation>
    <scope>NUCLEOTIDE SEQUENCE [LARGE SCALE GENOMIC DNA]</scope>
    <source>
        <strain evidence="3 4">DSM 11275</strain>
    </source>
</reference>
<protein>
    <submittedName>
        <fullName evidence="3">Uncharacterized protein</fullName>
    </submittedName>
</protein>
<evidence type="ECO:0000313" key="4">
    <source>
        <dbReference type="Proteomes" id="UP000539075"/>
    </source>
</evidence>
<dbReference type="Proteomes" id="UP000539075">
    <property type="component" value="Unassembled WGS sequence"/>
</dbReference>
<feature type="chain" id="PRO_5031088928" evidence="2">
    <location>
        <begin position="20"/>
        <end position="103"/>
    </location>
</feature>
<proteinExistence type="predicted"/>
<feature type="compositionally biased region" description="Polar residues" evidence="1">
    <location>
        <begin position="76"/>
        <end position="88"/>
    </location>
</feature>
<keyword evidence="4" id="KW-1185">Reference proteome</keyword>
<feature type="signal peptide" evidence="2">
    <location>
        <begin position="1"/>
        <end position="19"/>
    </location>
</feature>
<dbReference type="EMBL" id="JACHGO010000005">
    <property type="protein sequence ID" value="MBB5143961.1"/>
    <property type="molecule type" value="Genomic_DNA"/>
</dbReference>
<feature type="compositionally biased region" description="Low complexity" evidence="1">
    <location>
        <begin position="89"/>
        <end position="103"/>
    </location>
</feature>
<comment type="caution">
    <text evidence="3">The sequence shown here is derived from an EMBL/GenBank/DDBJ whole genome shotgun (WGS) entry which is preliminary data.</text>
</comment>
<feature type="region of interest" description="Disordered" evidence="1">
    <location>
        <begin position="31"/>
        <end position="103"/>
    </location>
</feature>
<gene>
    <name evidence="3" type="ORF">HNQ38_002061</name>
</gene>
<evidence type="ECO:0000256" key="1">
    <source>
        <dbReference type="SAM" id="MobiDB-lite"/>
    </source>
</evidence>
<feature type="compositionally biased region" description="Low complexity" evidence="1">
    <location>
        <begin position="47"/>
        <end position="64"/>
    </location>
</feature>
<accession>A0A7W8FGI6</accession>
<sequence length="103" mass="11500">MKKLLVLAFLLLFPVVASAYGNDVYVNGYTRDNGTYVQPHMRTAPDNTTSNNYSTYGNTNPYTGQPGTKHYDNDRSGFNSDHNNNSLGRSYPSRSNNSPSRGW</sequence>
<evidence type="ECO:0000256" key="2">
    <source>
        <dbReference type="SAM" id="SignalP"/>
    </source>
</evidence>
<organism evidence="3 4">
    <name type="scientific">Desulfovibrio intestinalis</name>
    <dbReference type="NCBI Taxonomy" id="58621"/>
    <lineage>
        <taxon>Bacteria</taxon>
        <taxon>Pseudomonadati</taxon>
        <taxon>Thermodesulfobacteriota</taxon>
        <taxon>Desulfovibrionia</taxon>
        <taxon>Desulfovibrionales</taxon>
        <taxon>Desulfovibrionaceae</taxon>
        <taxon>Desulfovibrio</taxon>
    </lineage>
</organism>
<evidence type="ECO:0000313" key="3">
    <source>
        <dbReference type="EMBL" id="MBB5143961.1"/>
    </source>
</evidence>
<dbReference type="AlphaFoldDB" id="A0A7W8FGI6"/>
<keyword evidence="2" id="KW-0732">Signal</keyword>
<name>A0A7W8FGI6_9BACT</name>